<name>A0A2A5WMT9_9GAMM</name>
<dbReference type="InterPro" id="IPR023346">
    <property type="entry name" value="Lysozyme-like_dom_sf"/>
</dbReference>
<feature type="domain" description="Transglycosylase SLT" evidence="3">
    <location>
        <begin position="515"/>
        <end position="619"/>
    </location>
</feature>
<sequence length="689" mass="78754">MPVHRTLYAGKTLSLLGIALTLILWGESSVAAFSEAAGARFDERQQYRQAIDALRQGRRSEARRLSAQLTDYPLFPYLEYYRLVYSMNHQTPQEINAFVTQYADTPLVGPLQRSWLTSLARRGRWQTFADHYDADIASTTLTCRYAQSLYQTSQIEKAHEVAERLWLKGSSQPDECDEPFKKLRDRDDFEELAWKRVVLAMAVPNTSLATYLNRFLSDRDRQLATLLRQIHRRSTLVVGHKKLTVDDKRSREIIQHGIKRLARQNGTDALDALNHYSHYQFTQDELNSLYEQIARQLIVQRDPNNTIPLLPFDISGDADLQSRLIRLSLFRLDWNAVIGGIDALPMEMQSTPRWQFWRARALTSREGLRHGAEDIGQPGIEGHIEQNRQEAHRLLVRLAVQRDFYGFRAADLLSSEYNFADVPGDISRDQLLSLEATPGIQRAFELLALGEISHARREWHSMTTQFSTREKEIAARVAAKWGWHHQAIRSAVDARSWDALAIRYPIAFEDDFLSNARRWDIPVTLSLSVARQESMFMSDARSPAGALGVMQVMPATARLTARRFGVSHKHQDQLLDANHNINLGSAYLGMMLRRFDNNRIVASAAYNAGPGRADRWIKHQLPVDVWIETIPFTETRNYVQRVLMGAAIYSRHIGEPQPLIYEHELGLFSEGQPPQLADSDDQNPDATTL</sequence>
<dbReference type="InterPro" id="IPR008939">
    <property type="entry name" value="Lytic_TGlycosylase_superhlx_U"/>
</dbReference>
<dbReference type="Proteomes" id="UP000219327">
    <property type="component" value="Unassembled WGS sequence"/>
</dbReference>
<dbReference type="SUPFAM" id="SSF48435">
    <property type="entry name" value="Bacterial muramidases"/>
    <property type="match status" value="1"/>
</dbReference>
<dbReference type="InterPro" id="IPR012289">
    <property type="entry name" value="Lytic_TGlycosylase_superhlx_L"/>
</dbReference>
<dbReference type="CDD" id="cd13401">
    <property type="entry name" value="Slt70-like"/>
    <property type="match status" value="1"/>
</dbReference>
<dbReference type="GO" id="GO:0042597">
    <property type="term" value="C:periplasmic space"/>
    <property type="evidence" value="ECO:0007669"/>
    <property type="project" value="InterPro"/>
</dbReference>
<evidence type="ECO:0000256" key="1">
    <source>
        <dbReference type="ARBA" id="ARBA00007734"/>
    </source>
</evidence>
<dbReference type="Pfam" id="PF01464">
    <property type="entry name" value="SLT"/>
    <property type="match status" value="1"/>
</dbReference>
<gene>
    <name evidence="5" type="ORF">CNE99_08025</name>
</gene>
<comment type="caution">
    <text evidence="5">The sequence shown here is derived from an EMBL/GenBank/DDBJ whole genome shotgun (WGS) entry which is preliminary data.</text>
</comment>
<dbReference type="SUPFAM" id="SSF53955">
    <property type="entry name" value="Lysozyme-like"/>
    <property type="match status" value="1"/>
</dbReference>
<evidence type="ECO:0000313" key="5">
    <source>
        <dbReference type="EMBL" id="PDH37534.1"/>
    </source>
</evidence>
<evidence type="ECO:0008006" key="7">
    <source>
        <dbReference type="Google" id="ProtNLM"/>
    </source>
</evidence>
<proteinExistence type="inferred from homology"/>
<keyword evidence="2" id="KW-0732">Signal</keyword>
<dbReference type="Gene3D" id="1.10.530.10">
    <property type="match status" value="1"/>
</dbReference>
<dbReference type="InterPro" id="IPR008258">
    <property type="entry name" value="Transglycosylase_SLT_dom_1"/>
</dbReference>
<evidence type="ECO:0000259" key="4">
    <source>
        <dbReference type="Pfam" id="PF14718"/>
    </source>
</evidence>
<evidence type="ECO:0000259" key="3">
    <source>
        <dbReference type="Pfam" id="PF01464"/>
    </source>
</evidence>
<accession>A0A2A5WMT9</accession>
<dbReference type="Gene3D" id="1.10.1240.20">
    <property type="entry name" value="Lytic transglycosylase, superhelical linker domain"/>
    <property type="match status" value="1"/>
</dbReference>
<dbReference type="Gene3D" id="1.25.20.10">
    <property type="entry name" value="Bacterial muramidases"/>
    <property type="match status" value="1"/>
</dbReference>
<organism evidence="5 6">
    <name type="scientific">OM182 bacterium MED-G24</name>
    <dbReference type="NCBI Taxonomy" id="1986255"/>
    <lineage>
        <taxon>Bacteria</taxon>
        <taxon>Pseudomonadati</taxon>
        <taxon>Pseudomonadota</taxon>
        <taxon>Gammaproteobacteria</taxon>
        <taxon>OMG group</taxon>
        <taxon>OM182 clade</taxon>
    </lineage>
</organism>
<dbReference type="EMBL" id="NTKD01000047">
    <property type="protein sequence ID" value="PDH37534.1"/>
    <property type="molecule type" value="Genomic_DNA"/>
</dbReference>
<dbReference type="AlphaFoldDB" id="A0A2A5WMT9"/>
<evidence type="ECO:0000313" key="6">
    <source>
        <dbReference type="Proteomes" id="UP000219327"/>
    </source>
</evidence>
<dbReference type="Pfam" id="PF14718">
    <property type="entry name" value="SLT_L"/>
    <property type="match status" value="1"/>
</dbReference>
<comment type="similarity">
    <text evidence="1">Belongs to the transglycosylase Slt family.</text>
</comment>
<protein>
    <recommendedName>
        <fullName evidence="7">Lytic murein transglycosylase</fullName>
    </recommendedName>
</protein>
<dbReference type="InterPro" id="IPR037061">
    <property type="entry name" value="Lytic_TGlycoase_superhlx_L_sf"/>
</dbReference>
<evidence type="ECO:0000256" key="2">
    <source>
        <dbReference type="ARBA" id="ARBA00022729"/>
    </source>
</evidence>
<reference evidence="5 6" key="1">
    <citation type="submission" date="2017-08" db="EMBL/GenBank/DDBJ databases">
        <title>Fine stratification of microbial communities through a metagenomic profile of the photic zone.</title>
        <authorList>
            <person name="Haro-Moreno J.M."/>
            <person name="Lopez-Perez M."/>
            <person name="De La Torre J."/>
            <person name="Picazo A."/>
            <person name="Camacho A."/>
            <person name="Rodriguez-Valera F."/>
        </authorList>
    </citation>
    <scope>NUCLEOTIDE SEQUENCE [LARGE SCALE GENOMIC DNA]</scope>
    <source>
        <strain evidence="5">MED-G24</strain>
    </source>
</reference>
<dbReference type="GO" id="GO:0004553">
    <property type="term" value="F:hydrolase activity, hydrolyzing O-glycosyl compounds"/>
    <property type="evidence" value="ECO:0007669"/>
    <property type="project" value="InterPro"/>
</dbReference>
<feature type="domain" description="Lytic transglycosylase superhelical linker" evidence="4">
    <location>
        <begin position="434"/>
        <end position="500"/>
    </location>
</feature>
<dbReference type="PANTHER" id="PTHR37423:SF5">
    <property type="entry name" value="SOLUBLE LYTIC MUREIN TRANSGLYCOSYLASE"/>
    <property type="match status" value="1"/>
</dbReference>
<dbReference type="PANTHER" id="PTHR37423">
    <property type="entry name" value="SOLUBLE LYTIC MUREIN TRANSGLYCOSYLASE-RELATED"/>
    <property type="match status" value="1"/>
</dbReference>